<dbReference type="Proteomes" id="UP000248724">
    <property type="component" value="Unassembled WGS sequence"/>
</dbReference>
<dbReference type="AlphaFoldDB" id="A0A2W5Z2S4"/>
<dbReference type="GO" id="GO:0009523">
    <property type="term" value="C:photosystem II"/>
    <property type="evidence" value="ECO:0007669"/>
    <property type="project" value="UniProtKB-KW"/>
</dbReference>
<evidence type="ECO:0000256" key="2">
    <source>
        <dbReference type="ARBA" id="ARBA00023276"/>
    </source>
</evidence>
<proteinExistence type="predicted"/>
<organism evidence="4 5">
    <name type="scientific">Candidatus Aeolococcus gillhamiae</name>
    <dbReference type="NCBI Taxonomy" id="3127015"/>
    <lineage>
        <taxon>Bacteria</taxon>
        <taxon>Bacillati</taxon>
        <taxon>Candidatus Dormiibacterota</taxon>
        <taxon>Candidatus Dormibacteria</taxon>
        <taxon>Candidatus Aeolococcales</taxon>
        <taxon>Candidatus Aeolococcaceae</taxon>
        <taxon>Candidatus Aeolococcus</taxon>
    </lineage>
</organism>
<dbReference type="Pfam" id="PF13460">
    <property type="entry name" value="NAD_binding_10"/>
    <property type="match status" value="1"/>
</dbReference>
<dbReference type="PANTHER" id="PTHR47128">
    <property type="match status" value="1"/>
</dbReference>
<feature type="domain" description="NAD(P)-binding" evidence="3">
    <location>
        <begin position="6"/>
        <end position="182"/>
    </location>
</feature>
<dbReference type="InterPro" id="IPR044256">
    <property type="entry name" value="HCF244-like"/>
</dbReference>
<evidence type="ECO:0000259" key="3">
    <source>
        <dbReference type="Pfam" id="PF13460"/>
    </source>
</evidence>
<dbReference type="PANTHER" id="PTHR47128:SF2">
    <property type="entry name" value="PROTEIN HIGH CHLOROPHYLL FLUORESCENCE PHENOTYPE 244, CHLOROPLASTIC"/>
    <property type="match status" value="1"/>
</dbReference>
<protein>
    <submittedName>
        <fullName evidence="4">NAD(P)-dependent oxidoreductase</fullName>
    </submittedName>
</protein>
<sequence>MILVAGGSGRLGTLVVRRLARDGHDVRVLTRDPARAQHLSDVAEVVVGDVRDPSTLPGALHGVTTVVSAVHGFDGPGGVTPASVDRDGNARLIDAAAAAGADVVLVSIVGAAADSPMELFRAKYAAEQHLRASTAPWTIVRATAFVELWADILAKPMVFGRGDNPINFVSVHDVAAVVARAAVDTGLRGQTLDVGGPNNLTFTQLVAELQSLRGDTRTVRHIPRAMLRVMSPLSRKAATALAMDTTDLRFDPTASPNAVVDLPLTDARTALEASVR</sequence>
<comment type="caution">
    <text evidence="4">The sequence shown here is derived from an EMBL/GenBank/DDBJ whole genome shotgun (WGS) entry which is preliminary data.</text>
</comment>
<keyword evidence="1" id="KW-0602">Photosynthesis</keyword>
<name>A0A2W5Z2S4_9BACT</name>
<accession>A0A2W5Z2S4</accession>
<gene>
    <name evidence="4" type="ORF">DLM65_13080</name>
</gene>
<evidence type="ECO:0000313" key="5">
    <source>
        <dbReference type="Proteomes" id="UP000248724"/>
    </source>
</evidence>
<dbReference type="InterPro" id="IPR036291">
    <property type="entry name" value="NAD(P)-bd_dom_sf"/>
</dbReference>
<dbReference type="SUPFAM" id="SSF51735">
    <property type="entry name" value="NAD(P)-binding Rossmann-fold domains"/>
    <property type="match status" value="1"/>
</dbReference>
<dbReference type="EMBL" id="QHBU01000257">
    <property type="protein sequence ID" value="PZR78437.1"/>
    <property type="molecule type" value="Genomic_DNA"/>
</dbReference>
<reference evidence="4 5" key="1">
    <citation type="journal article" date="2017" name="Nature">
        <title>Atmospheric trace gases support primary production in Antarctic desert surface soil.</title>
        <authorList>
            <person name="Ji M."/>
            <person name="Greening C."/>
            <person name="Vanwonterghem I."/>
            <person name="Carere C.R."/>
            <person name="Bay S.K."/>
            <person name="Steen J.A."/>
            <person name="Montgomery K."/>
            <person name="Lines T."/>
            <person name="Beardall J."/>
            <person name="van Dorst J."/>
            <person name="Snape I."/>
            <person name="Stott M.B."/>
            <person name="Hugenholtz P."/>
            <person name="Ferrari B.C."/>
        </authorList>
    </citation>
    <scope>NUCLEOTIDE SEQUENCE [LARGE SCALE GENOMIC DNA]</scope>
    <source>
        <strain evidence="4">RRmetagenome_bin12</strain>
    </source>
</reference>
<evidence type="ECO:0000313" key="4">
    <source>
        <dbReference type="EMBL" id="PZR78437.1"/>
    </source>
</evidence>
<dbReference type="InterPro" id="IPR016040">
    <property type="entry name" value="NAD(P)-bd_dom"/>
</dbReference>
<dbReference type="Gene3D" id="3.40.50.720">
    <property type="entry name" value="NAD(P)-binding Rossmann-like Domain"/>
    <property type="match status" value="1"/>
</dbReference>
<evidence type="ECO:0000256" key="1">
    <source>
        <dbReference type="ARBA" id="ARBA00022531"/>
    </source>
</evidence>
<keyword evidence="2" id="KW-0604">Photosystem II</keyword>
<dbReference type="GO" id="GO:0015979">
    <property type="term" value="P:photosynthesis"/>
    <property type="evidence" value="ECO:0007669"/>
    <property type="project" value="UniProtKB-KW"/>
</dbReference>